<comment type="caution">
    <text evidence="2">The sequence shown here is derived from an EMBL/GenBank/DDBJ whole genome shotgun (WGS) entry which is preliminary data.</text>
</comment>
<protein>
    <submittedName>
        <fullName evidence="2">Uncharacterized protein</fullName>
    </submittedName>
</protein>
<feature type="transmembrane region" description="Helical" evidence="1">
    <location>
        <begin position="78"/>
        <end position="97"/>
    </location>
</feature>
<sequence>MECSSTTGAAVSELTIRHPWVASLSAQHSLHCEIAHSVRPVMWTLRLDIRPALEGRKCSYTDHAGCDEASSSSLRLLLLHQFLLFFGFFQLLLALCLQLRLHH</sequence>
<proteinExistence type="predicted"/>
<dbReference type="EMBL" id="JAHUTI010040438">
    <property type="protein sequence ID" value="MED6245265.1"/>
    <property type="molecule type" value="Genomic_DNA"/>
</dbReference>
<accession>A0ABU7B6I7</accession>
<evidence type="ECO:0000313" key="3">
    <source>
        <dbReference type="Proteomes" id="UP001345963"/>
    </source>
</evidence>
<evidence type="ECO:0000256" key="1">
    <source>
        <dbReference type="SAM" id="Phobius"/>
    </source>
</evidence>
<keyword evidence="1" id="KW-0472">Membrane</keyword>
<keyword evidence="1" id="KW-0812">Transmembrane</keyword>
<evidence type="ECO:0000313" key="2">
    <source>
        <dbReference type="EMBL" id="MED6245265.1"/>
    </source>
</evidence>
<keyword evidence="1" id="KW-1133">Transmembrane helix</keyword>
<reference evidence="2 3" key="1">
    <citation type="submission" date="2021-07" db="EMBL/GenBank/DDBJ databases">
        <authorList>
            <person name="Palmer J.M."/>
        </authorList>
    </citation>
    <scope>NUCLEOTIDE SEQUENCE [LARGE SCALE GENOMIC DNA]</scope>
    <source>
        <strain evidence="2 3">AT_MEX2019</strain>
        <tissue evidence="2">Muscle</tissue>
    </source>
</reference>
<gene>
    <name evidence="2" type="ORF">ATANTOWER_000998</name>
</gene>
<keyword evidence="3" id="KW-1185">Reference proteome</keyword>
<organism evidence="2 3">
    <name type="scientific">Ataeniobius toweri</name>
    <dbReference type="NCBI Taxonomy" id="208326"/>
    <lineage>
        <taxon>Eukaryota</taxon>
        <taxon>Metazoa</taxon>
        <taxon>Chordata</taxon>
        <taxon>Craniata</taxon>
        <taxon>Vertebrata</taxon>
        <taxon>Euteleostomi</taxon>
        <taxon>Actinopterygii</taxon>
        <taxon>Neopterygii</taxon>
        <taxon>Teleostei</taxon>
        <taxon>Neoteleostei</taxon>
        <taxon>Acanthomorphata</taxon>
        <taxon>Ovalentaria</taxon>
        <taxon>Atherinomorphae</taxon>
        <taxon>Cyprinodontiformes</taxon>
        <taxon>Goodeidae</taxon>
        <taxon>Ataeniobius</taxon>
    </lineage>
</organism>
<dbReference type="Proteomes" id="UP001345963">
    <property type="component" value="Unassembled WGS sequence"/>
</dbReference>
<name>A0ABU7B6I7_9TELE</name>